<gene>
    <name evidence="2" type="ORF">SM124_17800</name>
</gene>
<name>A0ABU5J2E1_9BACI</name>
<organism evidence="2 3">
    <name type="scientific">Robertmurraya mangrovi</name>
    <dbReference type="NCBI Taxonomy" id="3098077"/>
    <lineage>
        <taxon>Bacteria</taxon>
        <taxon>Bacillati</taxon>
        <taxon>Bacillota</taxon>
        <taxon>Bacilli</taxon>
        <taxon>Bacillales</taxon>
        <taxon>Bacillaceae</taxon>
        <taxon>Robertmurraya</taxon>
    </lineage>
</organism>
<dbReference type="PROSITE" id="PS51833">
    <property type="entry name" value="HDOD"/>
    <property type="match status" value="1"/>
</dbReference>
<dbReference type="SUPFAM" id="SSF109604">
    <property type="entry name" value="HD-domain/PDEase-like"/>
    <property type="match status" value="1"/>
</dbReference>
<dbReference type="Gene3D" id="3.20.20.450">
    <property type="entry name" value="EAL domain"/>
    <property type="match status" value="1"/>
</dbReference>
<evidence type="ECO:0000259" key="1">
    <source>
        <dbReference type="PROSITE" id="PS51833"/>
    </source>
</evidence>
<dbReference type="RefSeq" id="WP_322447864.1">
    <property type="nucleotide sequence ID" value="NZ_JAXOFX010000014.1"/>
</dbReference>
<dbReference type="EMBL" id="JAXOFX010000014">
    <property type="protein sequence ID" value="MDZ5473573.1"/>
    <property type="molecule type" value="Genomic_DNA"/>
</dbReference>
<dbReference type="Proteomes" id="UP001290455">
    <property type="component" value="Unassembled WGS sequence"/>
</dbReference>
<comment type="caution">
    <text evidence="2">The sequence shown here is derived from an EMBL/GenBank/DDBJ whole genome shotgun (WGS) entry which is preliminary data.</text>
</comment>
<reference evidence="2 3" key="1">
    <citation type="submission" date="2023-11" db="EMBL/GenBank/DDBJ databases">
        <title>Bacillus jintuensis, isolated from a mudflat on the Beibu Gulf coast.</title>
        <authorList>
            <person name="Li M."/>
        </authorList>
    </citation>
    <scope>NUCLEOTIDE SEQUENCE [LARGE SCALE GENOMIC DNA]</scope>
    <source>
        <strain evidence="2 3">31A1R</strain>
    </source>
</reference>
<proteinExistence type="predicted"/>
<dbReference type="SMART" id="SM00052">
    <property type="entry name" value="EAL"/>
    <property type="match status" value="1"/>
</dbReference>
<dbReference type="InterPro" id="IPR052340">
    <property type="entry name" value="RNase_Y/CdgJ"/>
</dbReference>
<keyword evidence="3" id="KW-1185">Reference proteome</keyword>
<dbReference type="PANTHER" id="PTHR33525">
    <property type="match status" value="1"/>
</dbReference>
<evidence type="ECO:0000313" key="3">
    <source>
        <dbReference type="Proteomes" id="UP001290455"/>
    </source>
</evidence>
<dbReference type="SUPFAM" id="SSF141868">
    <property type="entry name" value="EAL domain-like"/>
    <property type="match status" value="1"/>
</dbReference>
<dbReference type="InterPro" id="IPR014408">
    <property type="entry name" value="dGMP_Pdiesterase_EAL/HD-GYP"/>
</dbReference>
<sequence>MEIYVARQPIFDEKMNVFGYELLYRKSMNNFYEGTDDSQSTAELINNAFLAMDIDELTSGTKGFINFSEDLLTKEVPFLLPKDKIVIEILERVEPTKEVVSVCERLKREGYILALDDFVFAEKYLPLIEVADIIKIEFGREGHLHNLIGRYKNKIKFLAEKVETREEYQRAVEMGYELFQGYFFSKPVIVTGKDIDGGLNINIISAINELDNEEPDYQIVTEIIERDLGISYKILKLANSVALSSRTKIYSLKQALVRLGAKQIKSLLYLIMFKDIQSVENKELVKNSLIRGRLMGLLTIELGIQNKYYEYFMSGLFSSIDIILNNKMERIVEELPLTSEVKDALLGNSGEITDMLNIVINYEQANWGELTQTNSLSTIPKDRFYSLYRESIKWVSELDY</sequence>
<dbReference type="Pfam" id="PF08668">
    <property type="entry name" value="HDOD"/>
    <property type="match status" value="1"/>
</dbReference>
<protein>
    <submittedName>
        <fullName evidence="2">HDOD domain-containing protein</fullName>
    </submittedName>
</protein>
<dbReference type="PIRSF" id="PIRSF003180">
    <property type="entry name" value="DiGMPpdiest_YuxH"/>
    <property type="match status" value="1"/>
</dbReference>
<dbReference type="Gene3D" id="1.10.3210.10">
    <property type="entry name" value="Hypothetical protein af1432"/>
    <property type="match status" value="1"/>
</dbReference>
<dbReference type="InterPro" id="IPR035919">
    <property type="entry name" value="EAL_sf"/>
</dbReference>
<accession>A0ABU5J2E1</accession>
<dbReference type="InterPro" id="IPR001633">
    <property type="entry name" value="EAL_dom"/>
</dbReference>
<evidence type="ECO:0000313" key="2">
    <source>
        <dbReference type="EMBL" id="MDZ5473573.1"/>
    </source>
</evidence>
<feature type="domain" description="HDOD" evidence="1">
    <location>
        <begin position="196"/>
        <end position="383"/>
    </location>
</feature>
<dbReference type="InterPro" id="IPR013976">
    <property type="entry name" value="HDOD"/>
</dbReference>
<dbReference type="PANTHER" id="PTHR33525:SF4">
    <property type="entry name" value="CYCLIC DI-GMP PHOSPHODIESTERASE CDGJ"/>
    <property type="match status" value="1"/>
</dbReference>